<comment type="function">
    <text evidence="6">Has a glutathione-disulfide oxidoreductase activity in the presence of NADPH and glutathione reductase. Reduces low molecular weight disulfides and proteins.</text>
</comment>
<dbReference type="PRINTS" id="PR00160">
    <property type="entry name" value="GLUTAREDOXIN"/>
</dbReference>
<dbReference type="NCBIfam" id="TIGR02181">
    <property type="entry name" value="GRX_bact"/>
    <property type="match status" value="1"/>
</dbReference>
<dbReference type="InterPro" id="IPR014025">
    <property type="entry name" value="Glutaredoxin_subgr"/>
</dbReference>
<keyword evidence="2 6" id="KW-0813">Transport</keyword>
<reference evidence="8 9" key="1">
    <citation type="submission" date="2019-08" db="EMBL/GenBank/DDBJ databases">
        <authorList>
            <person name="Karlyshev A.V."/>
        </authorList>
    </citation>
    <scope>NUCLEOTIDE SEQUENCE [LARGE SCALE GENOMIC DNA]</scope>
    <source>
        <strain evidence="8 9">Alg18-2.2</strain>
    </source>
</reference>
<dbReference type="Proteomes" id="UP000321248">
    <property type="component" value="Unassembled WGS sequence"/>
</dbReference>
<dbReference type="PANTHER" id="PTHR46679">
    <property type="match status" value="1"/>
</dbReference>
<evidence type="ECO:0000313" key="8">
    <source>
        <dbReference type="EMBL" id="TXK62079.1"/>
    </source>
</evidence>
<evidence type="ECO:0000256" key="3">
    <source>
        <dbReference type="ARBA" id="ARBA00022982"/>
    </source>
</evidence>
<dbReference type="GO" id="GO:0015038">
    <property type="term" value="F:glutathione disulfide oxidoreductase activity"/>
    <property type="evidence" value="ECO:0007669"/>
    <property type="project" value="UniProtKB-UniRule"/>
</dbReference>
<dbReference type="Gene3D" id="3.40.30.10">
    <property type="entry name" value="Glutaredoxin"/>
    <property type="match status" value="1"/>
</dbReference>
<accession>A0A5C8KRU8</accession>
<dbReference type="InterPro" id="IPR011900">
    <property type="entry name" value="GRX_bact"/>
</dbReference>
<dbReference type="InterPro" id="IPR011767">
    <property type="entry name" value="GLR_AS"/>
</dbReference>
<evidence type="ECO:0000256" key="5">
    <source>
        <dbReference type="ARBA" id="ARBA00023284"/>
    </source>
</evidence>
<evidence type="ECO:0000313" key="9">
    <source>
        <dbReference type="Proteomes" id="UP000321248"/>
    </source>
</evidence>
<dbReference type="AlphaFoldDB" id="A0A5C8KRU8"/>
<dbReference type="PROSITE" id="PS51354">
    <property type="entry name" value="GLUTAREDOXIN_2"/>
    <property type="match status" value="1"/>
</dbReference>
<feature type="domain" description="Glutaredoxin" evidence="7">
    <location>
        <begin position="14"/>
        <end position="73"/>
    </location>
</feature>
<dbReference type="CDD" id="cd03418">
    <property type="entry name" value="GRX_GRXb_1_3_like"/>
    <property type="match status" value="1"/>
</dbReference>
<comment type="similarity">
    <text evidence="1 6">Belongs to the glutaredoxin family.</text>
</comment>
<organism evidence="8 9">
    <name type="scientific">Alkalisalibacterium limincola</name>
    <dbReference type="NCBI Taxonomy" id="2699169"/>
    <lineage>
        <taxon>Bacteria</taxon>
        <taxon>Pseudomonadati</taxon>
        <taxon>Pseudomonadota</taxon>
        <taxon>Gammaproteobacteria</taxon>
        <taxon>Lysobacterales</taxon>
        <taxon>Lysobacteraceae</taxon>
        <taxon>Alkalisalibacterium</taxon>
    </lineage>
</organism>
<keyword evidence="6" id="KW-0963">Cytoplasm</keyword>
<protein>
    <recommendedName>
        <fullName evidence="6">Glutaredoxin</fullName>
    </recommendedName>
</protein>
<proteinExistence type="inferred from homology"/>
<keyword evidence="5 6" id="KW-0676">Redox-active center</keyword>
<evidence type="ECO:0000259" key="7">
    <source>
        <dbReference type="Pfam" id="PF00462"/>
    </source>
</evidence>
<gene>
    <name evidence="8" type="primary">grxC</name>
    <name evidence="8" type="ORF">FU658_09540</name>
</gene>
<dbReference type="SUPFAM" id="SSF52833">
    <property type="entry name" value="Thioredoxin-like"/>
    <property type="match status" value="1"/>
</dbReference>
<dbReference type="InterPro" id="IPR002109">
    <property type="entry name" value="Glutaredoxin"/>
</dbReference>
<dbReference type="OrthoDB" id="9814618at2"/>
<dbReference type="RefSeq" id="WP_147891872.1">
    <property type="nucleotide sequence ID" value="NZ_VRTS01000006.1"/>
</dbReference>
<dbReference type="InterPro" id="IPR036249">
    <property type="entry name" value="Thioredoxin-like_sf"/>
</dbReference>
<name>A0A5C8KRU8_9GAMM</name>
<evidence type="ECO:0000256" key="4">
    <source>
        <dbReference type="ARBA" id="ARBA00023157"/>
    </source>
</evidence>
<comment type="caution">
    <text evidence="8">The sequence shown here is derived from an EMBL/GenBank/DDBJ whole genome shotgun (WGS) entry which is preliminary data.</text>
</comment>
<dbReference type="PANTHER" id="PTHR46679:SF1">
    <property type="entry name" value="GLUTAREDOXIN-2, MITOCHONDRIAL"/>
    <property type="match status" value="1"/>
</dbReference>
<dbReference type="GO" id="GO:0045454">
    <property type="term" value="P:cell redox homeostasis"/>
    <property type="evidence" value="ECO:0007669"/>
    <property type="project" value="InterPro"/>
</dbReference>
<evidence type="ECO:0000256" key="2">
    <source>
        <dbReference type="ARBA" id="ARBA00022448"/>
    </source>
</evidence>
<dbReference type="GO" id="GO:0015035">
    <property type="term" value="F:protein-disulfide reductase activity"/>
    <property type="evidence" value="ECO:0007669"/>
    <property type="project" value="TreeGrafter"/>
</dbReference>
<evidence type="ECO:0000256" key="6">
    <source>
        <dbReference type="RuleBase" id="RU364065"/>
    </source>
</evidence>
<keyword evidence="3 6" id="KW-0249">Electron transport</keyword>
<dbReference type="Pfam" id="PF00462">
    <property type="entry name" value="Glutaredoxin"/>
    <property type="match status" value="1"/>
</dbReference>
<keyword evidence="4" id="KW-1015">Disulfide bond</keyword>
<dbReference type="EMBL" id="VRTS01000006">
    <property type="protein sequence ID" value="TXK62079.1"/>
    <property type="molecule type" value="Genomic_DNA"/>
</dbReference>
<keyword evidence="9" id="KW-1185">Reference proteome</keyword>
<dbReference type="PROSITE" id="PS00195">
    <property type="entry name" value="GLUTAREDOXIN_1"/>
    <property type="match status" value="1"/>
</dbReference>
<evidence type="ECO:0000256" key="1">
    <source>
        <dbReference type="ARBA" id="ARBA00007787"/>
    </source>
</evidence>
<sequence>MDRRCCRRVSLSLVTIYSTAICPYCVAAKNYLTHKGVGYQEVRIDLDPAERKKMLEMSKRTSVPQIFVGDTHVGGYDDLVRLDREGGLQPLLENAG</sequence>